<dbReference type="Proteomes" id="UP000322454">
    <property type="component" value="Unassembled WGS sequence"/>
</dbReference>
<dbReference type="PANTHER" id="PTHR33371:SF4">
    <property type="entry name" value="INTERMEMBRANE PHOSPHOLIPID TRANSPORT SYSTEM BINDING PROTEIN MLAD"/>
    <property type="match status" value="1"/>
</dbReference>
<dbReference type="PANTHER" id="PTHR33371">
    <property type="entry name" value="INTERMEMBRANE PHOSPHOLIPID TRANSPORT SYSTEM BINDING PROTEIN MLAD-RELATED"/>
    <property type="match status" value="1"/>
</dbReference>
<evidence type="ECO:0000313" key="3">
    <source>
        <dbReference type="EMBL" id="RZV40049.1"/>
    </source>
</evidence>
<dbReference type="Pfam" id="PF02470">
    <property type="entry name" value="MlaD"/>
    <property type="match status" value="1"/>
</dbReference>
<keyword evidence="1" id="KW-0472">Membrane</keyword>
<dbReference type="AlphaFoldDB" id="A0A520XFV0"/>
<dbReference type="InterPro" id="IPR003399">
    <property type="entry name" value="Mce/MlaD"/>
</dbReference>
<protein>
    <submittedName>
        <fullName evidence="3">MCE family protein</fullName>
    </submittedName>
</protein>
<sequence>MNINKETKVGIFVVIVLAILAYFSIKVGKIHIFKKPTYVISAYFKSASGIGTGTSVTMAGIKIGSVEKIRLEKGLARVYMTINSKYKVYPQYIASIRSLSLLGESYIAISPAAGEQQEQSEKVLDKEVIRSEMSPQSMSSLITKFSKTAGDLEKVSKSLKNSIGTKTGEKNIKAILHNIATLSENLNRLVYVNQRNVDVVMSNFAAISRHINGLTVQNDAAITRTIHNFNAISYNLRKELPSITQNIKGLSKNLNDIVAKNRRNINGSLKNINADTKKLKLTLNELYGISSKINNGQGTIGKLVNRNSVYDNLNGSLKGINNIVGGYSRFRVKVNMSSQYLARSKGSVSQVNVKLEPSPGHYYELGVASVPMGYGNTYGETQTTTYTTNNPPSGHFYPSSVTTNTTQYSYSNSIKFNALIAKNFYNFTLLAGLLYSTGAVGVNYYVPNTNKNLKIYARAFGFNSDNNGVSEDINAGVAYTFYRHIFLDAGYDNITNNSQRSIYLGGGVKFTDKDLKYLIVGGKMP</sequence>
<feature type="transmembrane region" description="Helical" evidence="1">
    <location>
        <begin position="7"/>
        <end position="25"/>
    </location>
</feature>
<gene>
    <name evidence="3" type="ORF">EVJ48_02415</name>
</gene>
<reference evidence="3 4" key="1">
    <citation type="submission" date="2019-01" db="EMBL/GenBank/DDBJ databases">
        <title>Insights into ecological role of a new deltaproteobacterial order Candidatus Sinidesulfobacterales (Sva0485) by metagenomics and metatranscriptomics.</title>
        <authorList>
            <person name="Tan S."/>
            <person name="Liu J."/>
            <person name="Fang Y."/>
            <person name="Hedlund B."/>
            <person name="Lian Z.-H."/>
            <person name="Huang L.-Y."/>
            <person name="Li J.-T."/>
            <person name="Huang L.-N."/>
            <person name="Li W.-J."/>
            <person name="Jiang H.-C."/>
            <person name="Dong H.-L."/>
            <person name="Shu W.-S."/>
        </authorList>
    </citation>
    <scope>NUCLEOTIDE SEQUENCE [LARGE SCALE GENOMIC DNA]</scope>
    <source>
        <strain evidence="3">AP4</strain>
    </source>
</reference>
<evidence type="ECO:0000259" key="2">
    <source>
        <dbReference type="Pfam" id="PF02470"/>
    </source>
</evidence>
<name>A0A520XFV0_9DELT</name>
<comment type="caution">
    <text evidence="3">The sequence shown here is derived from an EMBL/GenBank/DDBJ whole genome shotgun (WGS) entry which is preliminary data.</text>
</comment>
<proteinExistence type="predicted"/>
<organism evidence="3 4">
    <name type="scientific">Candidatus Acidulodesulfobacterium acidiphilum</name>
    <dbReference type="NCBI Taxonomy" id="2597224"/>
    <lineage>
        <taxon>Bacteria</taxon>
        <taxon>Deltaproteobacteria</taxon>
        <taxon>Candidatus Acidulodesulfobacterales</taxon>
        <taxon>Candidatus Acidulodesulfobacterium</taxon>
    </lineage>
</organism>
<evidence type="ECO:0000313" key="4">
    <source>
        <dbReference type="Proteomes" id="UP000322454"/>
    </source>
</evidence>
<feature type="domain" description="Mce/MlaD" evidence="2">
    <location>
        <begin position="37"/>
        <end position="111"/>
    </location>
</feature>
<dbReference type="InterPro" id="IPR052336">
    <property type="entry name" value="MlaD_Phospholipid_Transporter"/>
</dbReference>
<keyword evidence="1" id="KW-1133">Transmembrane helix</keyword>
<feature type="transmembrane region" description="Helical" evidence="1">
    <location>
        <begin position="424"/>
        <end position="446"/>
    </location>
</feature>
<keyword evidence="1" id="KW-0812">Transmembrane</keyword>
<accession>A0A520XFV0</accession>
<dbReference type="EMBL" id="SHMQ01000004">
    <property type="protein sequence ID" value="RZV40049.1"/>
    <property type="molecule type" value="Genomic_DNA"/>
</dbReference>
<evidence type="ECO:0000256" key="1">
    <source>
        <dbReference type="SAM" id="Phobius"/>
    </source>
</evidence>